<feature type="compositionally biased region" description="Basic and acidic residues" evidence="5">
    <location>
        <begin position="121"/>
        <end position="130"/>
    </location>
</feature>
<feature type="compositionally biased region" description="Basic residues" evidence="5">
    <location>
        <begin position="537"/>
        <end position="547"/>
    </location>
</feature>
<evidence type="ECO:0000256" key="4">
    <source>
        <dbReference type="ARBA" id="ARBA00023242"/>
    </source>
</evidence>
<protein>
    <submittedName>
        <fullName evidence="8">EOG090X0289</fullName>
    </submittedName>
</protein>
<evidence type="ECO:0000259" key="6">
    <source>
        <dbReference type="Pfam" id="PF08159"/>
    </source>
</evidence>
<sequence>MDAANNDKRFAHIPKDPRFRRVPVTTKKVTIDKRFDAMFKDKKFQLKYTVDKRGRPVNVSSTEQLKDFYRLDSDESDEDEKESEKQRRDKPEEDADAESERDTDKEPEGDDEEESEDETDVEKSNKAVGDKKLEKKKTLLQPKLKKVNGFIVTEITPKEEEPKVEIDDAVRAKLHDLEVDYIRGEGVLYSDSSSDEDFTDDEAEEELVHDWGELDKDAEETDTATSRLAICHMDWDRIRAVDLMVVLNSFAPQGGRVKCVTIYPSEFGLQRLKEEEVMGPKELVELKGKETELGEGKVDDNEEGNDYHREKLRQYQLNRLKYYYAVAACDSAATAGTIYKECDGQEFESSAAKIDLRFIPEDMTFDQEPHDVCNALPDPSMYEPRQFLTSALQQAKVHLTWDETDPSRMQTMQKLFQNKPGQSKKKQVDDETIKGLLATSSEEEDDDGHNDDHGNGIADSDDDIRSNMGESERIAKYRQLMASIAKKEEESKKGKTDVEMEITWDVGLKDRAEKLVKKKLVEKSEETTWEKQLAKSREKHKAKRLEKKKQLEVAPPSDEEDDDNEPDEVPSDIDMNDSYFREEFENGEFEKPKKNKKKSAKGKDVTADVESEEDDEKKKAQLELLLMDEHDNRKHFDYKSIVKEETGKKDKKKSGEPSKQRDDSFKVILDDPRFSALYTSHHFNLDPSDPSFKKTEAMEAILQEKQRRRANTETVPGDKQEEPKAKQFKGDTELSRLVRSVKGKAASQKNCNSLSKRQIYQRSVVKVSEKRPNREKYAERDMLSNDGTRQDTKTRRKTIQKR</sequence>
<evidence type="ECO:0000256" key="1">
    <source>
        <dbReference type="ARBA" id="ARBA00004604"/>
    </source>
</evidence>
<feature type="domain" description="NUC153" evidence="6">
    <location>
        <begin position="671"/>
        <end position="699"/>
    </location>
</feature>
<evidence type="ECO:0000256" key="5">
    <source>
        <dbReference type="SAM" id="MobiDB-lite"/>
    </source>
</evidence>
<feature type="compositionally biased region" description="Basic and acidic residues" evidence="5">
    <location>
        <begin position="82"/>
        <end position="91"/>
    </location>
</feature>
<feature type="compositionally biased region" description="Basic and acidic residues" evidence="5">
    <location>
        <begin position="579"/>
        <end position="592"/>
    </location>
</feature>
<feature type="region of interest" description="Disordered" evidence="5">
    <location>
        <begin position="439"/>
        <end position="465"/>
    </location>
</feature>
<feature type="compositionally biased region" description="Basic and acidic residues" evidence="5">
    <location>
        <begin position="716"/>
        <end position="729"/>
    </location>
</feature>
<dbReference type="PANTHER" id="PTHR12202">
    <property type="entry name" value="ESF1 HOMOLOG"/>
    <property type="match status" value="1"/>
</dbReference>
<feature type="region of interest" description="Disordered" evidence="5">
    <location>
        <begin position="764"/>
        <end position="802"/>
    </location>
</feature>
<feature type="compositionally biased region" description="Basic and acidic residues" evidence="5">
    <location>
        <begin position="523"/>
        <end position="536"/>
    </location>
</feature>
<dbReference type="PANTHER" id="PTHR12202:SF0">
    <property type="entry name" value="ESF1 HOMOLOG"/>
    <property type="match status" value="1"/>
</dbReference>
<dbReference type="AlphaFoldDB" id="A0A4Y7NJ12"/>
<feature type="compositionally biased region" description="Acidic residues" evidence="5">
    <location>
        <begin position="107"/>
        <end position="120"/>
    </location>
</feature>
<dbReference type="GO" id="GO:0006364">
    <property type="term" value="P:rRNA processing"/>
    <property type="evidence" value="ECO:0007669"/>
    <property type="project" value="InterPro"/>
</dbReference>
<dbReference type="InterPro" id="IPR012580">
    <property type="entry name" value="NUC153"/>
</dbReference>
<comment type="similarity">
    <text evidence="2">Belongs to the ESF1 family.</text>
</comment>
<accession>A0A4Y7NJ12</accession>
<evidence type="ECO:0000256" key="3">
    <source>
        <dbReference type="ARBA" id="ARBA00023054"/>
    </source>
</evidence>
<dbReference type="GO" id="GO:0003723">
    <property type="term" value="F:RNA binding"/>
    <property type="evidence" value="ECO:0007669"/>
    <property type="project" value="TreeGrafter"/>
</dbReference>
<feature type="compositionally biased region" description="Basic and acidic residues" evidence="5">
    <location>
        <begin position="767"/>
        <end position="793"/>
    </location>
</feature>
<evidence type="ECO:0000256" key="2">
    <source>
        <dbReference type="ARBA" id="ARBA00009087"/>
    </source>
</evidence>
<dbReference type="InterPro" id="IPR056750">
    <property type="entry name" value="RRM_ESF1"/>
</dbReference>
<keyword evidence="4" id="KW-0539">Nucleus</keyword>
<feature type="compositionally biased region" description="Basic and acidic residues" evidence="5">
    <location>
        <begin position="616"/>
        <end position="665"/>
    </location>
</feature>
<feature type="region of interest" description="Disordered" evidence="5">
    <location>
        <begin position="50"/>
        <end position="130"/>
    </location>
</feature>
<organism evidence="8">
    <name type="scientific">Moina brachiata</name>
    <dbReference type="NCBI Taxonomy" id="675436"/>
    <lineage>
        <taxon>Eukaryota</taxon>
        <taxon>Metazoa</taxon>
        <taxon>Ecdysozoa</taxon>
        <taxon>Arthropoda</taxon>
        <taxon>Crustacea</taxon>
        <taxon>Branchiopoda</taxon>
        <taxon>Diplostraca</taxon>
        <taxon>Cladocera</taxon>
        <taxon>Anomopoda</taxon>
        <taxon>Moinidae</taxon>
        <taxon>Moina</taxon>
    </lineage>
</organism>
<proteinExistence type="evidence at transcript level"/>
<keyword evidence="3" id="KW-0175">Coiled coil</keyword>
<evidence type="ECO:0000313" key="8">
    <source>
        <dbReference type="EMBL" id="SVE92883.1"/>
    </source>
</evidence>
<feature type="compositionally biased region" description="Basic and acidic residues" evidence="5">
    <location>
        <begin position="64"/>
        <end position="73"/>
    </location>
</feature>
<dbReference type="GO" id="GO:0005730">
    <property type="term" value="C:nucleolus"/>
    <property type="evidence" value="ECO:0007669"/>
    <property type="project" value="UniProtKB-SubCell"/>
</dbReference>
<gene>
    <name evidence="8" type="primary">EOG090X0289</name>
</gene>
<feature type="region of interest" description="Disordered" evidence="5">
    <location>
        <begin position="523"/>
        <end position="665"/>
    </location>
</feature>
<evidence type="ECO:0000259" key="7">
    <source>
        <dbReference type="Pfam" id="PF25121"/>
    </source>
</evidence>
<feature type="compositionally biased region" description="Acidic residues" evidence="5">
    <location>
        <begin position="557"/>
        <end position="575"/>
    </location>
</feature>
<feature type="region of interest" description="Disordered" evidence="5">
    <location>
        <begin position="705"/>
        <end position="729"/>
    </location>
</feature>
<dbReference type="InterPro" id="IPR039754">
    <property type="entry name" value="Esf1"/>
</dbReference>
<dbReference type="Pfam" id="PF08159">
    <property type="entry name" value="NUC153"/>
    <property type="match status" value="1"/>
</dbReference>
<feature type="domain" description="ESF1 RRM" evidence="7">
    <location>
        <begin position="225"/>
        <end position="373"/>
    </location>
</feature>
<name>A0A4Y7NJ12_9CRUS</name>
<dbReference type="EMBL" id="LR023264">
    <property type="protein sequence ID" value="SVE92883.1"/>
    <property type="molecule type" value="mRNA"/>
</dbReference>
<dbReference type="Pfam" id="PF25121">
    <property type="entry name" value="RRM_ESF1"/>
    <property type="match status" value="1"/>
</dbReference>
<comment type="subcellular location">
    <subcellularLocation>
        <location evidence="1">Nucleus</location>
        <location evidence="1">Nucleolus</location>
    </subcellularLocation>
</comment>
<reference evidence="8" key="1">
    <citation type="submission" date="2018-08" db="EMBL/GenBank/DDBJ databases">
        <authorList>
            <person name="Cornetti L."/>
        </authorList>
    </citation>
    <scope>NUCLEOTIDE SEQUENCE</scope>
    <source>
        <strain evidence="8">DE-FRO-2-1</strain>
    </source>
</reference>